<dbReference type="AlphaFoldDB" id="A0A367X9E5"/>
<sequence length="277" mass="30197">MVRNAAGRYATLAVAVAFGAALGGCSAQAGPSAAANGLVSHVAEYKLRLVSTRANSSVVAARGAFGFRFEKVCDGWISEYRNSLILQGPQGGAVNSSYSMTQWEDFAAKHYRFRVRDFQDGYLTDEVNGNAERLDDKVVVHYEKPVDVTEELPVDTLFPTQHSIKLLQHAIDGDVFASDRVFDGAGDTPVYHISAVISGKMKAENAAIDANHIADTPFHRVSMAFFPVDDDEEQPAYEMSVDYGQNGITQGLVQNFGDFKLRGDLVKVRELPPPQCD</sequence>
<dbReference type="Pfam" id="PF08904">
    <property type="entry name" value="EipB_like"/>
    <property type="match status" value="1"/>
</dbReference>
<dbReference type="EMBL" id="JPWH01000008">
    <property type="protein sequence ID" value="RCK50283.1"/>
    <property type="molecule type" value="Genomic_DNA"/>
</dbReference>
<dbReference type="PROSITE" id="PS51257">
    <property type="entry name" value="PROKAR_LIPOPROTEIN"/>
    <property type="match status" value="1"/>
</dbReference>
<name>A0A367X9E5_9PROT</name>
<accession>A0A367X9E5</accession>
<proteinExistence type="predicted"/>
<dbReference type="Proteomes" id="UP000252517">
    <property type="component" value="Unassembled WGS sequence"/>
</dbReference>
<dbReference type="InterPro" id="IPR015000">
    <property type="entry name" value="EipB-like"/>
</dbReference>
<gene>
    <name evidence="2" type="ORF">TH25_11810</name>
</gene>
<keyword evidence="1" id="KW-0732">Signal</keyword>
<protein>
    <recommendedName>
        <fullName evidence="4">DUF1849 family protein</fullName>
    </recommendedName>
</protein>
<organism evidence="2 3">
    <name type="scientific">Thalassospira profundimaris</name>
    <dbReference type="NCBI Taxonomy" id="502049"/>
    <lineage>
        <taxon>Bacteria</taxon>
        <taxon>Pseudomonadati</taxon>
        <taxon>Pseudomonadota</taxon>
        <taxon>Alphaproteobacteria</taxon>
        <taxon>Rhodospirillales</taxon>
        <taxon>Thalassospiraceae</taxon>
        <taxon>Thalassospira</taxon>
    </lineage>
</organism>
<evidence type="ECO:0000313" key="3">
    <source>
        <dbReference type="Proteomes" id="UP000252517"/>
    </source>
</evidence>
<feature type="signal peptide" evidence="1">
    <location>
        <begin position="1"/>
        <end position="29"/>
    </location>
</feature>
<evidence type="ECO:0000313" key="2">
    <source>
        <dbReference type="EMBL" id="RCK50283.1"/>
    </source>
</evidence>
<comment type="caution">
    <text evidence="2">The sequence shown here is derived from an EMBL/GenBank/DDBJ whole genome shotgun (WGS) entry which is preliminary data.</text>
</comment>
<evidence type="ECO:0000256" key="1">
    <source>
        <dbReference type="SAM" id="SignalP"/>
    </source>
</evidence>
<feature type="chain" id="PRO_5017034448" description="DUF1849 family protein" evidence="1">
    <location>
        <begin position="30"/>
        <end position="277"/>
    </location>
</feature>
<reference evidence="2 3" key="1">
    <citation type="submission" date="2014-07" db="EMBL/GenBank/DDBJ databases">
        <title>Draft genome sequence of Thalassospira profundimaris S25-3-2.</title>
        <authorList>
            <person name="Lai Q."/>
            <person name="Shao Z."/>
        </authorList>
    </citation>
    <scope>NUCLEOTIDE SEQUENCE [LARGE SCALE GENOMIC DNA]</scope>
    <source>
        <strain evidence="2 3">S25-3-2</strain>
    </source>
</reference>
<evidence type="ECO:0008006" key="4">
    <source>
        <dbReference type="Google" id="ProtNLM"/>
    </source>
</evidence>